<sequence>MATKTQIDAAVQRGQETMNSPLRAIAARYDAKSQRVIVTLVSGIELAIPPAIVQGLSTASAAELTDIEITPLGNGLYFPAIDADVFIPAIMDGYAGTSKWMARELGRKGGSATSEKKSAASKANGKLGGRPKKAKVA</sequence>
<organism evidence="2 3">
    <name type="scientific">Acerihabitans arboris</name>
    <dbReference type="NCBI Taxonomy" id="2691583"/>
    <lineage>
        <taxon>Bacteria</taxon>
        <taxon>Pseudomonadati</taxon>
        <taxon>Pseudomonadota</taxon>
        <taxon>Gammaproteobacteria</taxon>
        <taxon>Enterobacterales</taxon>
        <taxon>Pectobacteriaceae</taxon>
        <taxon>Acerihabitans</taxon>
    </lineage>
</organism>
<reference evidence="2 3" key="2">
    <citation type="submission" date="2020-02" db="EMBL/GenBank/DDBJ databases">
        <title>The new genus of Enterobacteriales.</title>
        <authorList>
            <person name="Kim I.S."/>
        </authorList>
    </citation>
    <scope>NUCLEOTIDE SEQUENCE [LARGE SCALE GENOMIC DNA]</scope>
    <source>
        <strain evidence="2 3">SAP-6</strain>
    </source>
</reference>
<dbReference type="AlphaFoldDB" id="A0A845SFV6"/>
<dbReference type="RefSeq" id="WP_162364624.1">
    <property type="nucleotide sequence ID" value="NZ_WUBS01000002.1"/>
</dbReference>
<accession>A0A845SFV6</accession>
<keyword evidence="3" id="KW-1185">Reference proteome</keyword>
<dbReference type="Gene3D" id="3.30.2020.40">
    <property type="entry name" value="Uncharacterised protein PF10387, DUF2442"/>
    <property type="match status" value="1"/>
</dbReference>
<name>A0A845SFV6_9GAMM</name>
<dbReference type="Pfam" id="PF10387">
    <property type="entry name" value="DUF2442"/>
    <property type="match status" value="1"/>
</dbReference>
<proteinExistence type="predicted"/>
<reference evidence="2 3" key="1">
    <citation type="submission" date="2019-12" db="EMBL/GenBank/DDBJ databases">
        <authorList>
            <person name="Lee S.D."/>
        </authorList>
    </citation>
    <scope>NUCLEOTIDE SEQUENCE [LARGE SCALE GENOMIC DNA]</scope>
    <source>
        <strain evidence="2 3">SAP-6</strain>
    </source>
</reference>
<evidence type="ECO:0000256" key="1">
    <source>
        <dbReference type="SAM" id="MobiDB-lite"/>
    </source>
</evidence>
<evidence type="ECO:0000313" key="2">
    <source>
        <dbReference type="EMBL" id="NDL61956.1"/>
    </source>
</evidence>
<dbReference type="EMBL" id="WUBS01000002">
    <property type="protein sequence ID" value="NDL61956.1"/>
    <property type="molecule type" value="Genomic_DNA"/>
</dbReference>
<protein>
    <submittedName>
        <fullName evidence="2">DUF2442 domain-containing protein</fullName>
    </submittedName>
</protein>
<feature type="region of interest" description="Disordered" evidence="1">
    <location>
        <begin position="105"/>
        <end position="137"/>
    </location>
</feature>
<evidence type="ECO:0000313" key="3">
    <source>
        <dbReference type="Proteomes" id="UP000461443"/>
    </source>
</evidence>
<comment type="caution">
    <text evidence="2">The sequence shown here is derived from an EMBL/GenBank/DDBJ whole genome shotgun (WGS) entry which is preliminary data.</text>
</comment>
<gene>
    <name evidence="2" type="ORF">GRH90_04150</name>
</gene>
<dbReference type="Proteomes" id="UP000461443">
    <property type="component" value="Unassembled WGS sequence"/>
</dbReference>
<dbReference type="InterPro" id="IPR018841">
    <property type="entry name" value="DUF2442"/>
</dbReference>